<reference evidence="1 2" key="1">
    <citation type="submission" date="2024-06" db="EMBL/GenBank/DDBJ databases">
        <title>A chromosome level genome sequence of Diviner's sage (Salvia divinorum).</title>
        <authorList>
            <person name="Ford S.A."/>
            <person name="Ro D.-K."/>
            <person name="Ness R.W."/>
            <person name="Phillips M.A."/>
        </authorList>
    </citation>
    <scope>NUCLEOTIDE SEQUENCE [LARGE SCALE GENOMIC DNA]</scope>
    <source>
        <strain evidence="1">SAF-2024a</strain>
        <tissue evidence="1">Leaf</tissue>
    </source>
</reference>
<dbReference type="Proteomes" id="UP001567538">
    <property type="component" value="Unassembled WGS sequence"/>
</dbReference>
<keyword evidence="2" id="KW-1185">Reference proteome</keyword>
<evidence type="ECO:0000313" key="1">
    <source>
        <dbReference type="EMBL" id="KAL1547812.1"/>
    </source>
</evidence>
<comment type="caution">
    <text evidence="1">The sequence shown here is derived from an EMBL/GenBank/DDBJ whole genome shotgun (WGS) entry which is preliminary data.</text>
</comment>
<dbReference type="EMBL" id="JBEAFC010000007">
    <property type="protein sequence ID" value="KAL1547812.1"/>
    <property type="molecule type" value="Genomic_DNA"/>
</dbReference>
<name>A0ABD1GUJ1_SALDI</name>
<sequence length="115" mass="12987">MLRLLRRGCRAVDRLHQRTAKGAVHVGVEPHIDTRITTTILPLSTALVLEASDRDRERVADPPRRSLAWPSMSDSLRRPLISAPSYDDDVVEDEHDSRCRDDNEAVVEHLGVRPC</sequence>
<organism evidence="1 2">
    <name type="scientific">Salvia divinorum</name>
    <name type="common">Maria pastora</name>
    <name type="synonym">Diviner's sage</name>
    <dbReference type="NCBI Taxonomy" id="28513"/>
    <lineage>
        <taxon>Eukaryota</taxon>
        <taxon>Viridiplantae</taxon>
        <taxon>Streptophyta</taxon>
        <taxon>Embryophyta</taxon>
        <taxon>Tracheophyta</taxon>
        <taxon>Spermatophyta</taxon>
        <taxon>Magnoliopsida</taxon>
        <taxon>eudicotyledons</taxon>
        <taxon>Gunneridae</taxon>
        <taxon>Pentapetalae</taxon>
        <taxon>asterids</taxon>
        <taxon>lamiids</taxon>
        <taxon>Lamiales</taxon>
        <taxon>Lamiaceae</taxon>
        <taxon>Nepetoideae</taxon>
        <taxon>Mentheae</taxon>
        <taxon>Salviinae</taxon>
        <taxon>Salvia</taxon>
        <taxon>Salvia subgen. Calosphace</taxon>
    </lineage>
</organism>
<evidence type="ECO:0000313" key="2">
    <source>
        <dbReference type="Proteomes" id="UP001567538"/>
    </source>
</evidence>
<protein>
    <submittedName>
        <fullName evidence="1">Uncharacterized protein</fullName>
    </submittedName>
</protein>
<accession>A0ABD1GUJ1</accession>
<proteinExistence type="predicted"/>
<gene>
    <name evidence="1" type="ORF">AAHA92_16124</name>
</gene>
<dbReference type="AlphaFoldDB" id="A0ABD1GUJ1"/>